<protein>
    <submittedName>
        <fullName evidence="8">YicC family protein</fullName>
    </submittedName>
</protein>
<comment type="caution">
    <text evidence="8">The sequence shown here is derived from an EMBL/GenBank/DDBJ whole genome shotgun (WGS) entry which is preliminary data.</text>
</comment>
<comment type="similarity">
    <text evidence="5">Belongs to the YicC/YloC family.</text>
</comment>
<gene>
    <name evidence="8" type="ORF">CXU22_08495</name>
</gene>
<keyword evidence="2" id="KW-0540">Nuclease</keyword>
<evidence type="ECO:0000259" key="6">
    <source>
        <dbReference type="Pfam" id="PF03755"/>
    </source>
</evidence>
<evidence type="ECO:0000313" key="9">
    <source>
        <dbReference type="Proteomes" id="UP000236000"/>
    </source>
</evidence>
<dbReference type="OrthoDB" id="9771229at2"/>
<sequence>MNSMTGFGRAVAQTDRYNILVEISGVNRKQTEIAVNVPRSYAEWDASVRSIVQGAVSRGRVGVSVSVERLEEADGTLQLDEKKLASLAGLLNRAADLAGQPVPLQASDLLRLEIITSAAETALSPEEAWPVVEEALKEALKDFIAMRAAEGANLKTDVLGKLDTLEQFRLKIAEHAPSVPARLREAMLKRLADADLSVSADDERIIREVALFADKCDISEEITRLSSHFDQFRTLCASSAPAGRPLDFLCQEIFREFNTIGSKANDSTLAHLVVSAKTELEKIREQVQNIE</sequence>
<accession>A0A2N8HD01</accession>
<keyword evidence="4" id="KW-0378">Hydrolase</keyword>
<dbReference type="RefSeq" id="WP_102714493.1">
    <property type="nucleotide sequence ID" value="NZ_PJKA01000012.1"/>
</dbReference>
<dbReference type="NCBIfam" id="TIGR00255">
    <property type="entry name" value="YicC/YloC family endoribonuclease"/>
    <property type="match status" value="1"/>
</dbReference>
<dbReference type="EMBL" id="PJKA01000012">
    <property type="protein sequence ID" value="PNC17772.1"/>
    <property type="molecule type" value="Genomic_DNA"/>
</dbReference>
<dbReference type="PANTHER" id="PTHR30636:SF3">
    <property type="entry name" value="UPF0701 PROTEIN YICC"/>
    <property type="match status" value="1"/>
</dbReference>
<dbReference type="Pfam" id="PF03755">
    <property type="entry name" value="YicC-like_N"/>
    <property type="match status" value="1"/>
</dbReference>
<dbReference type="PANTHER" id="PTHR30636">
    <property type="entry name" value="UPF0701 PROTEIN YICC"/>
    <property type="match status" value="1"/>
</dbReference>
<proteinExistence type="inferred from homology"/>
<keyword evidence="3" id="KW-0255">Endonuclease</keyword>
<dbReference type="GO" id="GO:0004521">
    <property type="term" value="F:RNA endonuclease activity"/>
    <property type="evidence" value="ECO:0007669"/>
    <property type="project" value="InterPro"/>
</dbReference>
<reference evidence="8 9" key="1">
    <citation type="journal article" date="2017" name="BMC Genomics">
        <title>Genome sequencing of 39 Akkermansia muciniphila isolates reveals its population structure, genomic and functional diverisity, and global distribution in mammalian gut microbiotas.</title>
        <authorList>
            <person name="Guo X."/>
            <person name="Li S."/>
            <person name="Zhang J."/>
            <person name="Wu F."/>
            <person name="Li X."/>
            <person name="Wu D."/>
            <person name="Zhang M."/>
            <person name="Ou Z."/>
            <person name="Jie Z."/>
            <person name="Yan Q."/>
            <person name="Li P."/>
            <person name="Yi J."/>
            <person name="Peng Y."/>
        </authorList>
    </citation>
    <scope>NUCLEOTIDE SEQUENCE [LARGE SCALE GENOMIC DNA]</scope>
    <source>
        <strain evidence="8 9">GP24</strain>
    </source>
</reference>
<dbReference type="Proteomes" id="UP000236000">
    <property type="component" value="Unassembled WGS sequence"/>
</dbReference>
<feature type="domain" description="Endoribonuclease YicC-like C-terminal" evidence="7">
    <location>
        <begin position="172"/>
        <end position="291"/>
    </location>
</feature>
<name>A0A2N8HD01_9BACT</name>
<evidence type="ECO:0000259" key="7">
    <source>
        <dbReference type="Pfam" id="PF08340"/>
    </source>
</evidence>
<evidence type="ECO:0000256" key="1">
    <source>
        <dbReference type="ARBA" id="ARBA00001968"/>
    </source>
</evidence>
<dbReference type="GO" id="GO:0016787">
    <property type="term" value="F:hydrolase activity"/>
    <property type="evidence" value="ECO:0007669"/>
    <property type="project" value="UniProtKB-KW"/>
</dbReference>
<evidence type="ECO:0000313" key="8">
    <source>
        <dbReference type="EMBL" id="PNC17772.1"/>
    </source>
</evidence>
<evidence type="ECO:0000256" key="2">
    <source>
        <dbReference type="ARBA" id="ARBA00022722"/>
    </source>
</evidence>
<evidence type="ECO:0000256" key="4">
    <source>
        <dbReference type="ARBA" id="ARBA00022801"/>
    </source>
</evidence>
<organism evidence="8 9">
    <name type="scientific">Akkermansia muciniphila</name>
    <dbReference type="NCBI Taxonomy" id="239935"/>
    <lineage>
        <taxon>Bacteria</taxon>
        <taxon>Pseudomonadati</taxon>
        <taxon>Verrucomicrobiota</taxon>
        <taxon>Verrucomicrobiia</taxon>
        <taxon>Verrucomicrobiales</taxon>
        <taxon>Akkermansiaceae</taxon>
        <taxon>Akkermansia</taxon>
    </lineage>
</organism>
<comment type="cofactor">
    <cofactor evidence="1">
        <name>a divalent metal cation</name>
        <dbReference type="ChEBI" id="CHEBI:60240"/>
    </cofactor>
</comment>
<dbReference type="InterPro" id="IPR013527">
    <property type="entry name" value="YicC-like_N"/>
</dbReference>
<dbReference type="AlphaFoldDB" id="A0A2N8HD01"/>
<evidence type="ECO:0000256" key="3">
    <source>
        <dbReference type="ARBA" id="ARBA00022759"/>
    </source>
</evidence>
<dbReference type="InterPro" id="IPR005229">
    <property type="entry name" value="YicC/YloC-like"/>
</dbReference>
<dbReference type="InterPro" id="IPR013551">
    <property type="entry name" value="YicC-like_C"/>
</dbReference>
<dbReference type="Pfam" id="PF08340">
    <property type="entry name" value="YicC-like_C"/>
    <property type="match status" value="1"/>
</dbReference>
<feature type="domain" description="Endoribonuclease YicC-like N-terminal" evidence="6">
    <location>
        <begin position="1"/>
        <end position="155"/>
    </location>
</feature>
<evidence type="ECO:0000256" key="5">
    <source>
        <dbReference type="ARBA" id="ARBA00035648"/>
    </source>
</evidence>